<dbReference type="GO" id="GO:0016491">
    <property type="term" value="F:oxidoreductase activity"/>
    <property type="evidence" value="ECO:0007669"/>
    <property type="project" value="InterPro"/>
</dbReference>
<dbReference type="Pfam" id="PF00970">
    <property type="entry name" value="FAD_binding_6"/>
    <property type="match status" value="1"/>
</dbReference>
<proteinExistence type="predicted"/>
<dbReference type="InterPro" id="IPR001433">
    <property type="entry name" value="OxRdtase_FAD/NAD-bd"/>
</dbReference>
<dbReference type="SUPFAM" id="SSF52343">
    <property type="entry name" value="Ferredoxin reductase-like, C-terminal NADP-linked domain"/>
    <property type="match status" value="1"/>
</dbReference>
<dbReference type="CDD" id="cd00322">
    <property type="entry name" value="FNR_like"/>
    <property type="match status" value="1"/>
</dbReference>
<evidence type="ECO:0000313" key="2">
    <source>
        <dbReference type="EMBL" id="MBI2679168.1"/>
    </source>
</evidence>
<dbReference type="PROSITE" id="PS51384">
    <property type="entry name" value="FAD_FR"/>
    <property type="match status" value="1"/>
</dbReference>
<dbReference type="SUPFAM" id="SSF63380">
    <property type="entry name" value="Riboflavin synthase domain-like"/>
    <property type="match status" value="1"/>
</dbReference>
<dbReference type="InterPro" id="IPR017938">
    <property type="entry name" value="Riboflavin_synthase-like_b-brl"/>
</dbReference>
<dbReference type="Gene3D" id="2.40.30.10">
    <property type="entry name" value="Translation factors"/>
    <property type="match status" value="1"/>
</dbReference>
<gene>
    <name evidence="2" type="ORF">HYX28_10350</name>
</gene>
<dbReference type="InterPro" id="IPR001709">
    <property type="entry name" value="Flavoprot_Pyr_Nucl_cyt_Rdtase"/>
</dbReference>
<protein>
    <submittedName>
        <fullName evidence="2">FAD-dependent oxidoreductase</fullName>
    </submittedName>
</protein>
<name>A0A932EQS0_9BACT</name>
<dbReference type="PRINTS" id="PR00371">
    <property type="entry name" value="FPNCR"/>
</dbReference>
<dbReference type="Proteomes" id="UP000779809">
    <property type="component" value="Unassembled WGS sequence"/>
</dbReference>
<dbReference type="InterPro" id="IPR050415">
    <property type="entry name" value="MRET"/>
</dbReference>
<dbReference type="Gene3D" id="3.40.50.80">
    <property type="entry name" value="Nucleotide-binding domain of ferredoxin-NADP reductase (FNR) module"/>
    <property type="match status" value="1"/>
</dbReference>
<organism evidence="2 3">
    <name type="scientific">Candidatus Korobacter versatilis</name>
    <dbReference type="NCBI Taxonomy" id="658062"/>
    <lineage>
        <taxon>Bacteria</taxon>
        <taxon>Pseudomonadati</taxon>
        <taxon>Acidobacteriota</taxon>
        <taxon>Terriglobia</taxon>
        <taxon>Terriglobales</taxon>
        <taxon>Candidatus Korobacteraceae</taxon>
        <taxon>Candidatus Korobacter</taxon>
    </lineage>
</organism>
<dbReference type="AlphaFoldDB" id="A0A932EQS0"/>
<evidence type="ECO:0000313" key="3">
    <source>
        <dbReference type="Proteomes" id="UP000779809"/>
    </source>
</evidence>
<comment type="caution">
    <text evidence="2">The sequence shown here is derived from an EMBL/GenBank/DDBJ whole genome shotgun (WGS) entry which is preliminary data.</text>
</comment>
<dbReference type="InterPro" id="IPR039261">
    <property type="entry name" value="FNR_nucleotide-bd"/>
</dbReference>
<sequence>MARPIYTAKLVRSRWLSDQTRHFEWQVEELDRFDFKAGQFISMLEKKDDGKNVTRAYSIASAPRGRELDLCLNRVPHGFFSNFLCDLTEGAEVHFHGPHGHFILRDPLHDSIFVATGTGVAPMRGFLQWLFAEEHRHAGKHFWLVYGTRYEKDIYYQEEFEALAAAHPNFHYEITVSRPGEAWKGRKGYVQVIVGEITQQLSQEQRHMADVYICGLNNMVTSVRETLIGLGVDPKHIIFERYD</sequence>
<dbReference type="PANTHER" id="PTHR47354:SF5">
    <property type="entry name" value="PROTEIN RFBI"/>
    <property type="match status" value="1"/>
</dbReference>
<accession>A0A932EQS0</accession>
<dbReference type="EMBL" id="JACPNR010000013">
    <property type="protein sequence ID" value="MBI2679168.1"/>
    <property type="molecule type" value="Genomic_DNA"/>
</dbReference>
<dbReference type="PRINTS" id="PR00410">
    <property type="entry name" value="PHEHYDRXLASE"/>
</dbReference>
<dbReference type="InterPro" id="IPR008333">
    <property type="entry name" value="Cbr1-like_FAD-bd_dom"/>
</dbReference>
<evidence type="ECO:0000259" key="1">
    <source>
        <dbReference type="PROSITE" id="PS51384"/>
    </source>
</evidence>
<dbReference type="InterPro" id="IPR017927">
    <property type="entry name" value="FAD-bd_FR_type"/>
</dbReference>
<reference evidence="2" key="1">
    <citation type="submission" date="2020-07" db="EMBL/GenBank/DDBJ databases">
        <title>Huge and variable diversity of episymbiotic CPR bacteria and DPANN archaea in groundwater ecosystems.</title>
        <authorList>
            <person name="He C.Y."/>
            <person name="Keren R."/>
            <person name="Whittaker M."/>
            <person name="Farag I.F."/>
            <person name="Doudna J."/>
            <person name="Cate J.H.D."/>
            <person name="Banfield J.F."/>
        </authorList>
    </citation>
    <scope>NUCLEOTIDE SEQUENCE</scope>
    <source>
        <strain evidence="2">NC_groundwater_580_Pr5_B-0.1um_64_19</strain>
    </source>
</reference>
<dbReference type="PANTHER" id="PTHR47354">
    <property type="entry name" value="NADH OXIDOREDUCTASE HCR"/>
    <property type="match status" value="1"/>
</dbReference>
<dbReference type="Pfam" id="PF00175">
    <property type="entry name" value="NAD_binding_1"/>
    <property type="match status" value="1"/>
</dbReference>
<feature type="domain" description="FAD-binding FR-type" evidence="1">
    <location>
        <begin position="3"/>
        <end position="105"/>
    </location>
</feature>